<dbReference type="GO" id="GO:0004803">
    <property type="term" value="F:transposase activity"/>
    <property type="evidence" value="ECO:0007669"/>
    <property type="project" value="InterPro"/>
</dbReference>
<accession>A0A4Q5K6G8</accession>
<feature type="non-terminal residue" evidence="3">
    <location>
        <position position="1"/>
    </location>
</feature>
<feature type="domain" description="Transposase-like Mu C-terminal" evidence="2">
    <location>
        <begin position="194"/>
        <end position="257"/>
    </location>
</feature>
<dbReference type="InterPro" id="IPR015378">
    <property type="entry name" value="Transposase-like_Mu_C"/>
</dbReference>
<dbReference type="SUPFAM" id="SSF50610">
    <property type="entry name" value="mu transposase, C-terminal domain"/>
    <property type="match status" value="1"/>
</dbReference>
<dbReference type="Pfam" id="PF09299">
    <property type="entry name" value="Mu-transpos_C"/>
    <property type="match status" value="1"/>
</dbReference>
<comment type="caution">
    <text evidence="3">The sequence shown here is derived from an EMBL/GenBank/DDBJ whole genome shotgun (WGS) entry which is preliminary data.</text>
</comment>
<dbReference type="RefSeq" id="WP_207215703.1">
    <property type="nucleotide sequence ID" value="NZ_SEZJ01000030.1"/>
</dbReference>
<dbReference type="GeneID" id="56277092"/>
<evidence type="ECO:0000259" key="1">
    <source>
        <dbReference type="Pfam" id="PF02914"/>
    </source>
</evidence>
<dbReference type="Gene3D" id="2.30.30.130">
    <property type="entry name" value="Transposase, Mu, C-terminal"/>
    <property type="match status" value="1"/>
</dbReference>
<evidence type="ECO:0000313" key="4">
    <source>
        <dbReference type="Proteomes" id="UP000293465"/>
    </source>
</evidence>
<dbReference type="EMBL" id="SEZJ01000030">
    <property type="protein sequence ID" value="RYU41308.1"/>
    <property type="molecule type" value="Genomic_DNA"/>
</dbReference>
<feature type="domain" description="Bacteriophage Mu transposase" evidence="1">
    <location>
        <begin position="1"/>
        <end position="175"/>
    </location>
</feature>
<dbReference type="InterPro" id="IPR012337">
    <property type="entry name" value="RNaseH-like_sf"/>
</dbReference>
<protein>
    <submittedName>
        <fullName evidence="3">Uncharacterized protein</fullName>
    </submittedName>
</protein>
<gene>
    <name evidence="3" type="ORF">ERW49_18690</name>
</gene>
<sequence>SENTEMLGIALYNMVSHHGIPDMFVLDRASASLGEAMTGRMSRPKQSKNGLVHKKFDTAEVEGAITAMGSRVNWSLVEDDTVGRKGNARSKPVERLFHSKGGIGQFERHPAFAGAYTGSSVVDKPANYGETSVHINLVVEMFSQWVAEWNEEEKRRTELARGLYSYKQVFEQSYAVSQIRKPTDAQLRLCLHRTQKAVRVHEGGLVELNAGRYSHGRTNRYASRLLFDYIGGKVDLRFNPYDLTKEVHAYCEEGKYIGSIPLNGDVAFNDLSAARRQSLLQEDSLKSAEFMVSQMGMLSKEDLKRLAVSEKSSDELGGLVPGIAEMVPNMDIAFREEKRAVGHDASFGSQVDFSTDEVTASLVHLFGNKE</sequence>
<proteinExistence type="predicted"/>
<name>A0A4Q5K6G8_9GAMM</name>
<dbReference type="InterPro" id="IPR004189">
    <property type="entry name" value="Phage_Mu_transposase"/>
</dbReference>
<dbReference type="Gene3D" id="3.30.420.10">
    <property type="entry name" value="Ribonuclease H-like superfamily/Ribonuclease H"/>
    <property type="match status" value="1"/>
</dbReference>
<dbReference type="Proteomes" id="UP000293465">
    <property type="component" value="Unassembled WGS sequence"/>
</dbReference>
<dbReference type="Pfam" id="PF02914">
    <property type="entry name" value="DDE_2"/>
    <property type="match status" value="1"/>
</dbReference>
<evidence type="ECO:0000259" key="2">
    <source>
        <dbReference type="Pfam" id="PF09299"/>
    </source>
</evidence>
<dbReference type="AlphaFoldDB" id="A0A4Q5K6G8"/>
<dbReference type="GO" id="GO:0003677">
    <property type="term" value="F:DNA binding"/>
    <property type="evidence" value="ECO:0007669"/>
    <property type="project" value="InterPro"/>
</dbReference>
<dbReference type="InterPro" id="IPR036397">
    <property type="entry name" value="RNaseH_sf"/>
</dbReference>
<evidence type="ECO:0000313" key="3">
    <source>
        <dbReference type="EMBL" id="RYU41308.1"/>
    </source>
</evidence>
<dbReference type="GO" id="GO:0006313">
    <property type="term" value="P:DNA transposition"/>
    <property type="evidence" value="ECO:0007669"/>
    <property type="project" value="InterPro"/>
</dbReference>
<dbReference type="SUPFAM" id="SSF53098">
    <property type="entry name" value="Ribonuclease H-like"/>
    <property type="match status" value="1"/>
</dbReference>
<dbReference type="GO" id="GO:0015074">
    <property type="term" value="P:DNA integration"/>
    <property type="evidence" value="ECO:0007669"/>
    <property type="project" value="InterPro"/>
</dbReference>
<reference evidence="3 4" key="1">
    <citation type="submission" date="2019-02" db="EMBL/GenBank/DDBJ databases">
        <title>Genome sequences of Aliivibrio finisterrensis strains from farmed Atlantic salmon.</title>
        <authorList>
            <person name="Bowman J.P."/>
        </authorList>
    </citation>
    <scope>NUCLEOTIDE SEQUENCE [LARGE SCALE GENOMIC DNA]</scope>
    <source>
        <strain evidence="3 4">A32</strain>
    </source>
</reference>
<dbReference type="InterPro" id="IPR009004">
    <property type="entry name" value="Transposase_Mu_C"/>
</dbReference>
<organism evidence="3 4">
    <name type="scientific">Aliivibrio finisterrensis</name>
    <dbReference type="NCBI Taxonomy" id="511998"/>
    <lineage>
        <taxon>Bacteria</taxon>
        <taxon>Pseudomonadati</taxon>
        <taxon>Pseudomonadota</taxon>
        <taxon>Gammaproteobacteria</taxon>
        <taxon>Vibrionales</taxon>
        <taxon>Vibrionaceae</taxon>
        <taxon>Aliivibrio</taxon>
    </lineage>
</organism>